<protein>
    <submittedName>
        <fullName evidence="1">Uncharacterized protein</fullName>
    </submittedName>
</protein>
<proteinExistence type="predicted"/>
<reference evidence="1 2" key="1">
    <citation type="journal article" date="2014" name="Genome Announc.">
        <title>Draft Genome Sequence of the Algicidal Bacterium Mangrovimonas yunxiaonensis Strain LY01.</title>
        <authorList>
            <person name="Li Y."/>
            <person name="Zhu H."/>
            <person name="Li C."/>
            <person name="Zhang H."/>
            <person name="Chen Z."/>
            <person name="Zheng W."/>
            <person name="Xu H."/>
            <person name="Zheng T."/>
        </authorList>
    </citation>
    <scope>NUCLEOTIDE SEQUENCE [LARGE SCALE GENOMIC DNA]</scope>
    <source>
        <strain evidence="1 2">LY01</strain>
    </source>
</reference>
<dbReference type="AlphaFoldDB" id="A0A084TML0"/>
<dbReference type="eggNOG" id="ENOG50322B2">
    <property type="taxonomic scope" value="Bacteria"/>
</dbReference>
<gene>
    <name evidence="1" type="ORF">IA57_03505</name>
</gene>
<dbReference type="Proteomes" id="UP000028521">
    <property type="component" value="Unassembled WGS sequence"/>
</dbReference>
<accession>A0A084TML0</accession>
<evidence type="ECO:0000313" key="2">
    <source>
        <dbReference type="Proteomes" id="UP000028521"/>
    </source>
</evidence>
<organism evidence="1 2">
    <name type="scientific">Mangrovimonas yunxiaonensis</name>
    <dbReference type="NCBI Taxonomy" id="1197477"/>
    <lineage>
        <taxon>Bacteria</taxon>
        <taxon>Pseudomonadati</taxon>
        <taxon>Bacteroidota</taxon>
        <taxon>Flavobacteriia</taxon>
        <taxon>Flavobacteriales</taxon>
        <taxon>Flavobacteriaceae</taxon>
        <taxon>Mangrovimonas</taxon>
    </lineage>
</organism>
<dbReference type="EMBL" id="JPFK01000003">
    <property type="protein sequence ID" value="KFB01946.1"/>
    <property type="molecule type" value="Genomic_DNA"/>
</dbReference>
<comment type="caution">
    <text evidence="1">The sequence shown here is derived from an EMBL/GenBank/DDBJ whole genome shotgun (WGS) entry which is preliminary data.</text>
</comment>
<keyword evidence="2" id="KW-1185">Reference proteome</keyword>
<reference evidence="2" key="2">
    <citation type="submission" date="2014-07" db="EMBL/GenBank/DDBJ databases">
        <title>Genome sequence of Mangrovimonas yunxiaonensis.</title>
        <authorList>
            <person name="Li Y."/>
            <person name="Zheng T."/>
        </authorList>
    </citation>
    <scope>NUCLEOTIDE SEQUENCE [LARGE SCALE GENOMIC DNA]</scope>
    <source>
        <strain evidence="2">LY01</strain>
    </source>
</reference>
<name>A0A084TML0_9FLAO</name>
<dbReference type="RefSeq" id="WP_036119204.1">
    <property type="nucleotide sequence ID" value="NZ_BMET01000005.1"/>
</dbReference>
<dbReference type="OrthoDB" id="980645at2"/>
<dbReference type="STRING" id="1197477.IA57_03505"/>
<evidence type="ECO:0000313" key="1">
    <source>
        <dbReference type="EMBL" id="KFB01946.1"/>
    </source>
</evidence>
<sequence length="128" mass="14497">MQIPVFHKALSLCLTLVLLSHLFTNIYIISDFIINQDVIAKTLCVQKDEQKGCYGKCQLNKTLSQANDSQKETPITESKRLLEIVFIAAESFTMPDEFSANYAPQTFVNTTRKTICQYYDIDTPPPLA</sequence>